<dbReference type="RefSeq" id="XP_013389938.1">
    <property type="nucleotide sequence ID" value="XM_013534484.2"/>
</dbReference>
<proteinExistence type="predicted"/>
<dbReference type="PANTHER" id="PTHR36299:SF2">
    <property type="entry name" value="DUF4773 DOMAIN-CONTAINING PROTEIN"/>
    <property type="match status" value="1"/>
</dbReference>
<dbReference type="PANTHER" id="PTHR36299">
    <property type="entry name" value="AGAP008005-PA"/>
    <property type="match status" value="1"/>
</dbReference>
<dbReference type="RefSeq" id="XP_013389939.1">
    <property type="nucleotide sequence ID" value="XM_013534485.2"/>
</dbReference>
<dbReference type="InterPro" id="IPR031941">
    <property type="entry name" value="DUF4773"/>
</dbReference>
<dbReference type="KEGG" id="lak:106158476"/>
<keyword evidence="3" id="KW-1185">Reference proteome</keyword>
<evidence type="ECO:0000256" key="1">
    <source>
        <dbReference type="SAM" id="SignalP"/>
    </source>
</evidence>
<evidence type="ECO:0000313" key="4">
    <source>
        <dbReference type="RefSeq" id="XP_013389938.1"/>
    </source>
</evidence>
<evidence type="ECO:0000259" key="2">
    <source>
        <dbReference type="Pfam" id="PF15998"/>
    </source>
</evidence>
<accession>A0A1S3HV92</accession>
<evidence type="ECO:0000313" key="3">
    <source>
        <dbReference type="Proteomes" id="UP000085678"/>
    </source>
</evidence>
<sequence>MLQIRMKICVVNVVIIAGLLTAVAESRAPIHLDLADFEKVVVEDLLYSKSEVKNSGCKCVNYNCGCCAHMEVSKIELNETGCVNVSYLPDQYGISLTFSLNGHVYVNETISAKNPPPLCFAIPHLKDFASLCIKFYNLSVSSSKLSGCVKIQARLYHVDIEDIPLGCFKLGKGVNVLYGSDPSRYLQIVHQQTFPKKTIRAQNDLKLIRLVV</sequence>
<feature type="chain" id="PRO_5014545778" evidence="1">
    <location>
        <begin position="25"/>
        <end position="212"/>
    </location>
</feature>
<dbReference type="Proteomes" id="UP000085678">
    <property type="component" value="Unplaced"/>
</dbReference>
<dbReference type="GeneID" id="106158476"/>
<feature type="domain" description="DUF4773" evidence="2">
    <location>
        <begin position="57"/>
        <end position="172"/>
    </location>
</feature>
<name>A0A1S3HV92_LINAN</name>
<keyword evidence="1" id="KW-0732">Signal</keyword>
<dbReference type="AlphaFoldDB" id="A0A1S3HV92"/>
<dbReference type="Pfam" id="PF15998">
    <property type="entry name" value="DUF4773"/>
    <property type="match status" value="1"/>
</dbReference>
<feature type="signal peptide" evidence="1">
    <location>
        <begin position="1"/>
        <end position="24"/>
    </location>
</feature>
<reference evidence="4 5" key="1">
    <citation type="submission" date="2025-04" db="UniProtKB">
        <authorList>
            <consortium name="RefSeq"/>
        </authorList>
    </citation>
    <scope>IDENTIFICATION</scope>
    <source>
        <tissue evidence="4 5">Gonads</tissue>
    </source>
</reference>
<dbReference type="OMA" id="CCARISI"/>
<protein>
    <submittedName>
        <fullName evidence="4 5">Uncharacterized protein LOC106158476</fullName>
    </submittedName>
</protein>
<gene>
    <name evidence="4 5" type="primary">LOC106158476</name>
</gene>
<evidence type="ECO:0000313" key="5">
    <source>
        <dbReference type="RefSeq" id="XP_013389939.1"/>
    </source>
</evidence>
<organism evidence="3 4">
    <name type="scientific">Lingula anatina</name>
    <name type="common">Brachiopod</name>
    <name type="synonym">Lingula unguis</name>
    <dbReference type="NCBI Taxonomy" id="7574"/>
    <lineage>
        <taxon>Eukaryota</taxon>
        <taxon>Metazoa</taxon>
        <taxon>Spiralia</taxon>
        <taxon>Lophotrochozoa</taxon>
        <taxon>Brachiopoda</taxon>
        <taxon>Linguliformea</taxon>
        <taxon>Lingulata</taxon>
        <taxon>Lingulida</taxon>
        <taxon>Linguloidea</taxon>
        <taxon>Lingulidae</taxon>
        <taxon>Lingula</taxon>
    </lineage>
</organism>
<dbReference type="OrthoDB" id="5952164at2759"/>